<accession>A0A370WWK7</accession>
<comment type="caution">
    <text evidence="1">The sequence shown here is derived from an EMBL/GenBank/DDBJ whole genome shotgun (WGS) entry which is preliminary data.</text>
</comment>
<sequence length="123" mass="14349">MNHRPHARVSNVRVDWSDPQLESLLRRSETWRLDNRGGFAPQDIQIYVGWSGTVGKSAMLVWERDKSLVVETNFPIGMGEHVRIDKHLGESIRTLWGVVVDGREGFREEDRKNGLHFYWLHVK</sequence>
<organism evidence="1 2">
    <name type="scientific">Dyella psychrodurans</name>
    <dbReference type="NCBI Taxonomy" id="1927960"/>
    <lineage>
        <taxon>Bacteria</taxon>
        <taxon>Pseudomonadati</taxon>
        <taxon>Pseudomonadota</taxon>
        <taxon>Gammaproteobacteria</taxon>
        <taxon>Lysobacterales</taxon>
        <taxon>Rhodanobacteraceae</taxon>
        <taxon>Dyella</taxon>
    </lineage>
</organism>
<evidence type="ECO:0000313" key="2">
    <source>
        <dbReference type="Proteomes" id="UP000255334"/>
    </source>
</evidence>
<keyword evidence="2" id="KW-1185">Reference proteome</keyword>
<evidence type="ECO:0000313" key="1">
    <source>
        <dbReference type="EMBL" id="RDS80345.1"/>
    </source>
</evidence>
<dbReference type="Proteomes" id="UP000255334">
    <property type="component" value="Unassembled WGS sequence"/>
</dbReference>
<dbReference type="EMBL" id="QRBF01000010">
    <property type="protein sequence ID" value="RDS80345.1"/>
    <property type="molecule type" value="Genomic_DNA"/>
</dbReference>
<dbReference type="AlphaFoldDB" id="A0A370WWK7"/>
<protein>
    <submittedName>
        <fullName evidence="1">Uncharacterized protein</fullName>
    </submittedName>
</protein>
<dbReference type="RefSeq" id="WP_115479800.1">
    <property type="nucleotide sequence ID" value="NZ_QRBF01000010.1"/>
</dbReference>
<reference evidence="1 2" key="1">
    <citation type="submission" date="2018-07" db="EMBL/GenBank/DDBJ databases">
        <title>Dyella monticola sp. nov. and Dyella psychrodurans sp. nov. isolated from monsoon evergreen broad-leaved forest soil of Dinghu Mountain, China.</title>
        <authorList>
            <person name="Gao Z."/>
            <person name="Qiu L."/>
        </authorList>
    </citation>
    <scope>NUCLEOTIDE SEQUENCE [LARGE SCALE GENOMIC DNA]</scope>
    <source>
        <strain evidence="1 2">4MSK11</strain>
    </source>
</reference>
<gene>
    <name evidence="1" type="ORF">DWU99_19690</name>
</gene>
<name>A0A370WWK7_9GAMM</name>
<dbReference type="OrthoDB" id="5959362at2"/>
<proteinExistence type="predicted"/>